<name>A0ABR4WSF8_9GAMM</name>
<organism evidence="1 2">
    <name type="scientific">Halomonas salina</name>
    <dbReference type="NCBI Taxonomy" id="42565"/>
    <lineage>
        <taxon>Bacteria</taxon>
        <taxon>Pseudomonadati</taxon>
        <taxon>Pseudomonadota</taxon>
        <taxon>Gammaproteobacteria</taxon>
        <taxon>Oceanospirillales</taxon>
        <taxon>Halomonadaceae</taxon>
        <taxon>Halomonas</taxon>
    </lineage>
</organism>
<evidence type="ECO:0000313" key="2">
    <source>
        <dbReference type="Proteomes" id="UP000029721"/>
    </source>
</evidence>
<gene>
    <name evidence="1" type="ORF">FP66_08490</name>
</gene>
<keyword evidence="2" id="KW-1185">Reference proteome</keyword>
<dbReference type="Proteomes" id="UP000029721">
    <property type="component" value="Unassembled WGS sequence"/>
</dbReference>
<evidence type="ECO:0000313" key="1">
    <source>
        <dbReference type="EMBL" id="KGE77657.1"/>
    </source>
</evidence>
<proteinExistence type="predicted"/>
<reference evidence="1 2" key="1">
    <citation type="submission" date="2014-06" db="EMBL/GenBank/DDBJ databases">
        <title>Draft genome sequence of an extremely salt tolerant bacteria Halomonas salina/CIFRI 1.</title>
        <authorList>
            <person name="Behera B.D."/>
            <person name="Meena D.K."/>
            <person name="Das P."/>
            <person name="Maharana J."/>
            <person name="Paria P."/>
            <person name="Sharma A.P."/>
            <person name="Shamsudheen K.V."/>
            <person name="Rijit J."/>
            <person name="Dixit V."/>
            <person name="Verma A."/>
            <person name="Scaria V."/>
            <person name="Sivasubbu S."/>
        </authorList>
    </citation>
    <scope>NUCLEOTIDE SEQUENCE [LARGE SCALE GENOMIC DNA]</scope>
    <source>
        <strain evidence="1 2">CIFRI 1</strain>
    </source>
</reference>
<comment type="caution">
    <text evidence="1">The sequence shown here is derived from an EMBL/GenBank/DDBJ whole genome shotgun (WGS) entry which is preliminary data.</text>
</comment>
<protein>
    <submittedName>
        <fullName evidence="1">Uncharacterized protein</fullName>
    </submittedName>
</protein>
<dbReference type="EMBL" id="JOKD01000033">
    <property type="protein sequence ID" value="KGE77657.1"/>
    <property type="molecule type" value="Genomic_DNA"/>
</dbReference>
<sequence>MYSVEMPLQLYFNTEEPVAIKDVADSLLAMEKLAKRLPIMLSQLSGVDIDRYELSVQRIESGSLIEALGMLVFLSTPEQRDALIKFLETHPMGKPLKYGLLTMLVLLLISDSYKLLTDFTKDDAPSIQGNHNTIINLTADQIDVPQETLEDALAYATGGNRKELVRAAMGVTKPIADHSNASLHVGDAGSNVAIPAEAMAEVPFDANLNAQEHDLPSQNVLLQIRALDRDKTDSGWWGVLPSVVGDKRLKIYFEDGVDIRAIAFRPEVHADVTVTYRADLNHATMVPKHITVSHIYPAERQ</sequence>
<accession>A0ABR4WSF8</accession>